<evidence type="ECO:0000256" key="1">
    <source>
        <dbReference type="SAM" id="MobiDB-lite"/>
    </source>
</evidence>
<evidence type="ECO:0000256" key="2">
    <source>
        <dbReference type="SAM" id="SignalP"/>
    </source>
</evidence>
<dbReference type="EMBL" id="CAJNOU010004331">
    <property type="protein sequence ID" value="CAF1437223.1"/>
    <property type="molecule type" value="Genomic_DNA"/>
</dbReference>
<accession>A0A815NJ69</accession>
<evidence type="ECO:0000313" key="3">
    <source>
        <dbReference type="EMBL" id="CAF1437223.1"/>
    </source>
</evidence>
<feature type="non-terminal residue" evidence="3">
    <location>
        <position position="1"/>
    </location>
</feature>
<reference evidence="3" key="1">
    <citation type="submission" date="2021-02" db="EMBL/GenBank/DDBJ databases">
        <authorList>
            <person name="Nowell W R."/>
        </authorList>
    </citation>
    <scope>NUCLEOTIDE SEQUENCE</scope>
</reference>
<protein>
    <submittedName>
        <fullName evidence="3">Uncharacterized protein</fullName>
    </submittedName>
</protein>
<feature type="chain" id="PRO_5032690142" evidence="2">
    <location>
        <begin position="23"/>
        <end position="53"/>
    </location>
</feature>
<dbReference type="Proteomes" id="UP000663889">
    <property type="component" value="Unassembled WGS sequence"/>
</dbReference>
<keyword evidence="2" id="KW-0732">Signal</keyword>
<organism evidence="3 4">
    <name type="scientific">Rotaria sordida</name>
    <dbReference type="NCBI Taxonomy" id="392033"/>
    <lineage>
        <taxon>Eukaryota</taxon>
        <taxon>Metazoa</taxon>
        <taxon>Spiralia</taxon>
        <taxon>Gnathifera</taxon>
        <taxon>Rotifera</taxon>
        <taxon>Eurotatoria</taxon>
        <taxon>Bdelloidea</taxon>
        <taxon>Philodinida</taxon>
        <taxon>Philodinidae</taxon>
        <taxon>Rotaria</taxon>
    </lineage>
</organism>
<name>A0A815NJ69_9BILA</name>
<feature type="region of interest" description="Disordered" evidence="1">
    <location>
        <begin position="31"/>
        <end position="53"/>
    </location>
</feature>
<dbReference type="AlphaFoldDB" id="A0A815NJ69"/>
<feature type="compositionally biased region" description="Polar residues" evidence="1">
    <location>
        <begin position="39"/>
        <end position="53"/>
    </location>
</feature>
<feature type="signal peptide" evidence="2">
    <location>
        <begin position="1"/>
        <end position="22"/>
    </location>
</feature>
<gene>
    <name evidence="3" type="ORF">SEV965_LOCUS33047</name>
</gene>
<proteinExistence type="predicted"/>
<comment type="caution">
    <text evidence="3">The sequence shown here is derived from an EMBL/GenBank/DDBJ whole genome shotgun (WGS) entry which is preliminary data.</text>
</comment>
<evidence type="ECO:0000313" key="4">
    <source>
        <dbReference type="Proteomes" id="UP000663889"/>
    </source>
</evidence>
<sequence length="53" mass="5996">QMTAVFILFAIAFASFFNPIQCLRRDRADQPKGIDVSGHQGNVDWSKSWSPLQ</sequence>